<accession>A0ACB7XFU4</accession>
<comment type="caution">
    <text evidence="1">The sequence shown here is derived from an EMBL/GenBank/DDBJ whole genome shotgun (WGS) entry which is preliminary data.</text>
</comment>
<organism evidence="1 2">
    <name type="scientific">Vaccinium darrowii</name>
    <dbReference type="NCBI Taxonomy" id="229202"/>
    <lineage>
        <taxon>Eukaryota</taxon>
        <taxon>Viridiplantae</taxon>
        <taxon>Streptophyta</taxon>
        <taxon>Embryophyta</taxon>
        <taxon>Tracheophyta</taxon>
        <taxon>Spermatophyta</taxon>
        <taxon>Magnoliopsida</taxon>
        <taxon>eudicotyledons</taxon>
        <taxon>Gunneridae</taxon>
        <taxon>Pentapetalae</taxon>
        <taxon>asterids</taxon>
        <taxon>Ericales</taxon>
        <taxon>Ericaceae</taxon>
        <taxon>Vaccinioideae</taxon>
        <taxon>Vaccinieae</taxon>
        <taxon>Vaccinium</taxon>
    </lineage>
</organism>
<proteinExistence type="predicted"/>
<protein>
    <submittedName>
        <fullName evidence="1">Uncharacterized protein</fullName>
    </submittedName>
</protein>
<keyword evidence="2" id="KW-1185">Reference proteome</keyword>
<gene>
    <name evidence="1" type="ORF">Vadar_006427</name>
</gene>
<evidence type="ECO:0000313" key="2">
    <source>
        <dbReference type="Proteomes" id="UP000828048"/>
    </source>
</evidence>
<evidence type="ECO:0000313" key="1">
    <source>
        <dbReference type="EMBL" id="KAH7839623.1"/>
    </source>
</evidence>
<dbReference type="Proteomes" id="UP000828048">
    <property type="component" value="Chromosome 10"/>
</dbReference>
<sequence length="274" mass="30540">MMWGAIWNSAKPNSSAHMVESSSRKASWPKRKFSEISNKHGLAVGPAPKKEKIVRRKRGKRGGKKGKSKQVCYNCNKEGHFARDCTEQKQVQSDFVSRSIYVTGHVMVAHSFLVWTVDSAATEHVARDRVGYVEYRRTPTGSRDIKVGNGASVEVLGIGNYKLDLWGGRTLLLHDVLYAPDIWRNLLSLVTLLRVGFILDLGLGFDDDLPPSYQNTLPRGGRVAGNGRSAIPGSIPYPRIYGETDMETQIHHLEQEAYSSVLRAFKAQADAITW</sequence>
<name>A0ACB7XFU4_9ERIC</name>
<reference evidence="1 2" key="1">
    <citation type="journal article" date="2021" name="Hortic Res">
        <title>High-quality reference genome and annotation aids understanding of berry development for evergreen blueberry (Vaccinium darrowii).</title>
        <authorList>
            <person name="Yu J."/>
            <person name="Hulse-Kemp A.M."/>
            <person name="Babiker E."/>
            <person name="Staton M."/>
        </authorList>
    </citation>
    <scope>NUCLEOTIDE SEQUENCE [LARGE SCALE GENOMIC DNA]</scope>
    <source>
        <strain evidence="2">cv. NJ 8807/NJ 8810</strain>
        <tissue evidence="1">Young leaf</tissue>
    </source>
</reference>
<dbReference type="EMBL" id="CM037160">
    <property type="protein sequence ID" value="KAH7839623.1"/>
    <property type="molecule type" value="Genomic_DNA"/>
</dbReference>